<name>A0A2T0Z698_9ACTN</name>
<evidence type="ECO:0000259" key="1">
    <source>
        <dbReference type="Pfam" id="PF01979"/>
    </source>
</evidence>
<accession>A0A2T0Z698</accession>
<sequence length="385" mass="39898">MKHGWRSVSGRLLHRGREAYRSPFLGTPISARGASGLVLRGQVWTGGAATPYDGAVVIDSAGQVERIGPIGELTIPDRLPIIGSPTHWIGPGIIDTHVHLEFTALATQVSGGVIAMRDLGAPLAKVKRWQGAARRTGAQLITAGAILTAPGGYPGQSWGADGSAYEVTSAAHAVDAVGVMHLAGASLIKVALEPGDGWPTLSPSVAGAIVEAAHGHGLSVIAHALTVEMVQRALSARVDELAHTPTEELPSRTITHLADADIRVSSTLQTFFSGGIGRPALHNAAAMVEAGVPLVYGTDLGNSGTVSGVDPRELDRLAQAGLGRWGALRAATDRAAQSAGMDRSLGFIREGQVARCVVLSDDPIKEPGAWRAPTAVVVRGRVIRP</sequence>
<proteinExistence type="predicted"/>
<feature type="domain" description="Amidohydrolase-related" evidence="1">
    <location>
        <begin position="90"/>
        <end position="382"/>
    </location>
</feature>
<dbReference type="SUPFAM" id="SSF51556">
    <property type="entry name" value="Metallo-dependent hydrolases"/>
    <property type="match status" value="1"/>
</dbReference>
<evidence type="ECO:0000313" key="3">
    <source>
        <dbReference type="Proteomes" id="UP000237752"/>
    </source>
</evidence>
<dbReference type="InterPro" id="IPR051781">
    <property type="entry name" value="Metallo-dep_Hydrolase"/>
</dbReference>
<dbReference type="SUPFAM" id="SSF51338">
    <property type="entry name" value="Composite domain of metallo-dependent hydrolases"/>
    <property type="match status" value="1"/>
</dbReference>
<reference evidence="2 3" key="1">
    <citation type="submission" date="2018-03" db="EMBL/GenBank/DDBJ databases">
        <title>Genomic Encyclopedia of Archaeal and Bacterial Type Strains, Phase II (KMG-II): from individual species to whole genera.</title>
        <authorList>
            <person name="Goeker M."/>
        </authorList>
    </citation>
    <scope>NUCLEOTIDE SEQUENCE [LARGE SCALE GENOMIC DNA]</scope>
    <source>
        <strain evidence="2 3">DSM 100065</strain>
    </source>
</reference>
<keyword evidence="3" id="KW-1185">Reference proteome</keyword>
<protein>
    <submittedName>
        <fullName evidence="2">Imidazolonepropionase-like amidohydrolase</fullName>
    </submittedName>
</protein>
<dbReference type="Gene3D" id="3.20.20.140">
    <property type="entry name" value="Metal-dependent hydrolases"/>
    <property type="match status" value="1"/>
</dbReference>
<dbReference type="InterPro" id="IPR006680">
    <property type="entry name" value="Amidohydro-rel"/>
</dbReference>
<comment type="caution">
    <text evidence="2">The sequence shown here is derived from an EMBL/GenBank/DDBJ whole genome shotgun (WGS) entry which is preliminary data.</text>
</comment>
<dbReference type="EMBL" id="PVUE01000027">
    <property type="protein sequence ID" value="PRZ31684.1"/>
    <property type="molecule type" value="Genomic_DNA"/>
</dbReference>
<dbReference type="PANTHER" id="PTHR43135:SF3">
    <property type="entry name" value="ALPHA-D-RIBOSE 1-METHYLPHOSPHONATE 5-TRIPHOSPHATE DIPHOSPHATASE"/>
    <property type="match status" value="1"/>
</dbReference>
<dbReference type="OrthoDB" id="3514520at2"/>
<dbReference type="Gene3D" id="2.30.40.10">
    <property type="entry name" value="Urease, subunit C, domain 1"/>
    <property type="match status" value="1"/>
</dbReference>
<dbReference type="InterPro" id="IPR032466">
    <property type="entry name" value="Metal_Hydrolase"/>
</dbReference>
<dbReference type="AlphaFoldDB" id="A0A2T0Z698"/>
<evidence type="ECO:0000313" key="2">
    <source>
        <dbReference type="EMBL" id="PRZ31684.1"/>
    </source>
</evidence>
<gene>
    <name evidence="2" type="ORF">CLV47_12720</name>
</gene>
<dbReference type="Proteomes" id="UP000237752">
    <property type="component" value="Unassembled WGS sequence"/>
</dbReference>
<dbReference type="Pfam" id="PF01979">
    <property type="entry name" value="Amidohydro_1"/>
    <property type="match status" value="1"/>
</dbReference>
<organism evidence="2 3">
    <name type="scientific">Antricoccus suffuscus</name>
    <dbReference type="NCBI Taxonomy" id="1629062"/>
    <lineage>
        <taxon>Bacteria</taxon>
        <taxon>Bacillati</taxon>
        <taxon>Actinomycetota</taxon>
        <taxon>Actinomycetes</taxon>
        <taxon>Geodermatophilales</taxon>
        <taxon>Antricoccaceae</taxon>
        <taxon>Antricoccus</taxon>
    </lineage>
</organism>
<keyword evidence="2" id="KW-0378">Hydrolase</keyword>
<dbReference type="GO" id="GO:0016810">
    <property type="term" value="F:hydrolase activity, acting on carbon-nitrogen (but not peptide) bonds"/>
    <property type="evidence" value="ECO:0007669"/>
    <property type="project" value="InterPro"/>
</dbReference>
<dbReference type="PANTHER" id="PTHR43135">
    <property type="entry name" value="ALPHA-D-RIBOSE 1-METHYLPHOSPHONATE 5-TRIPHOSPHATE DIPHOSPHATASE"/>
    <property type="match status" value="1"/>
</dbReference>
<dbReference type="InterPro" id="IPR011059">
    <property type="entry name" value="Metal-dep_hydrolase_composite"/>
</dbReference>